<protein>
    <submittedName>
        <fullName evidence="4">Uncharacterized protein</fullName>
    </submittedName>
</protein>
<dbReference type="STRING" id="88036.D8QXD3"/>
<dbReference type="KEGG" id="smo:SELMODRAFT_165772"/>
<comment type="similarity">
    <text evidence="1">Belongs to the mTERF family.</text>
</comment>
<proteinExistence type="inferred from homology"/>
<name>D8QXD3_SELML</name>
<reference evidence="4 5" key="1">
    <citation type="journal article" date="2011" name="Science">
        <title>The Selaginella genome identifies genetic changes associated with the evolution of vascular plants.</title>
        <authorList>
            <person name="Banks J.A."/>
            <person name="Nishiyama T."/>
            <person name="Hasebe M."/>
            <person name="Bowman J.L."/>
            <person name="Gribskov M."/>
            <person name="dePamphilis C."/>
            <person name="Albert V.A."/>
            <person name="Aono N."/>
            <person name="Aoyama T."/>
            <person name="Ambrose B.A."/>
            <person name="Ashton N.W."/>
            <person name="Axtell M.J."/>
            <person name="Barker E."/>
            <person name="Barker M.S."/>
            <person name="Bennetzen J.L."/>
            <person name="Bonawitz N.D."/>
            <person name="Chapple C."/>
            <person name="Cheng C."/>
            <person name="Correa L.G."/>
            <person name="Dacre M."/>
            <person name="DeBarry J."/>
            <person name="Dreyer I."/>
            <person name="Elias M."/>
            <person name="Engstrom E.M."/>
            <person name="Estelle M."/>
            <person name="Feng L."/>
            <person name="Finet C."/>
            <person name="Floyd S.K."/>
            <person name="Frommer W.B."/>
            <person name="Fujita T."/>
            <person name="Gramzow L."/>
            <person name="Gutensohn M."/>
            <person name="Harholt J."/>
            <person name="Hattori M."/>
            <person name="Heyl A."/>
            <person name="Hirai T."/>
            <person name="Hiwatashi Y."/>
            <person name="Ishikawa M."/>
            <person name="Iwata M."/>
            <person name="Karol K.G."/>
            <person name="Koehler B."/>
            <person name="Kolukisaoglu U."/>
            <person name="Kubo M."/>
            <person name="Kurata T."/>
            <person name="Lalonde S."/>
            <person name="Li K."/>
            <person name="Li Y."/>
            <person name="Litt A."/>
            <person name="Lyons E."/>
            <person name="Manning G."/>
            <person name="Maruyama T."/>
            <person name="Michael T.P."/>
            <person name="Mikami K."/>
            <person name="Miyazaki S."/>
            <person name="Morinaga S."/>
            <person name="Murata T."/>
            <person name="Mueller-Roeber B."/>
            <person name="Nelson D.R."/>
            <person name="Obara M."/>
            <person name="Oguri Y."/>
            <person name="Olmstead R.G."/>
            <person name="Onodera N."/>
            <person name="Petersen B.L."/>
            <person name="Pils B."/>
            <person name="Prigge M."/>
            <person name="Rensing S.A."/>
            <person name="Riano-Pachon D.M."/>
            <person name="Roberts A.W."/>
            <person name="Sato Y."/>
            <person name="Scheller H.V."/>
            <person name="Schulz B."/>
            <person name="Schulz C."/>
            <person name="Shakirov E.V."/>
            <person name="Shibagaki N."/>
            <person name="Shinohara N."/>
            <person name="Shippen D.E."/>
            <person name="Soerensen I."/>
            <person name="Sotooka R."/>
            <person name="Sugimoto N."/>
            <person name="Sugita M."/>
            <person name="Sumikawa N."/>
            <person name="Tanurdzic M."/>
            <person name="Theissen G."/>
            <person name="Ulvskov P."/>
            <person name="Wakazuki S."/>
            <person name="Weng J.K."/>
            <person name="Willats W.W."/>
            <person name="Wipf D."/>
            <person name="Wolf P.G."/>
            <person name="Yang L."/>
            <person name="Zimmer A.D."/>
            <person name="Zhu Q."/>
            <person name="Mitros T."/>
            <person name="Hellsten U."/>
            <person name="Loque D."/>
            <person name="Otillar R."/>
            <person name="Salamov A."/>
            <person name="Schmutz J."/>
            <person name="Shapiro H."/>
            <person name="Lindquist E."/>
            <person name="Lucas S."/>
            <person name="Rokhsar D."/>
            <person name="Grigoriev I.V."/>
        </authorList>
    </citation>
    <scope>NUCLEOTIDE SEQUENCE [LARGE SCALE GENOMIC DNA]</scope>
</reference>
<gene>
    <name evidence="4" type="ORF">SELMODRAFT_165772</name>
</gene>
<keyword evidence="2" id="KW-0806">Transcription termination</keyword>
<dbReference type="InterPro" id="IPR003690">
    <property type="entry name" value="MTERF"/>
</dbReference>
<dbReference type="AlphaFoldDB" id="D8QXD3"/>
<evidence type="ECO:0000313" key="5">
    <source>
        <dbReference type="Proteomes" id="UP000001514"/>
    </source>
</evidence>
<keyword evidence="3" id="KW-0809">Transit peptide</keyword>
<dbReference type="InterPro" id="IPR038538">
    <property type="entry name" value="MTERF_sf"/>
</dbReference>
<evidence type="ECO:0000256" key="1">
    <source>
        <dbReference type="ARBA" id="ARBA00007692"/>
    </source>
</evidence>
<dbReference type="eggNOG" id="KOG1267">
    <property type="taxonomic scope" value="Eukaryota"/>
</dbReference>
<sequence length="457" mass="51867">MQAAKFGPTFSNCIVGHLSHFMDTVITRAVVLKRDPSYAHLSFATRARYCIDKSRVVPLIRWLRHNNLTASKIGELICYVGDEVDHLRLRVEWLKNLHVKGRDLGAVLSKQPALLLRPFNELNHNVALLENAGLKREWMGLVFTFSPSVLLEDHDQLNRRIGMFTELGIDEYSFGTMAFNFPPILGRLSIQEMAAKLDYLRGFGLGDHTIGNMVVTRPHLLGASVEESWQPIVKFLYCLGIERSGIRRILSLNPSVLCLDLSINIVPKVQFLRAIGVHEEVIGQVLVGFPPLLTASLNKRIRPVVRFLLDDAGVSEDKIGKVIAAQPEIIGCSLNLRLSDNVRFFMSLGIQSHQLGQMIADFPMLVKYNPAVLEPKYLYLKRVMRRRLEEAIKFPRFFSYALESRIVARHELLESKGLQFRLKQMLACSDEEFGRKVYAAERGLVERETSDSDDIRA</sequence>
<dbReference type="Pfam" id="PF02536">
    <property type="entry name" value="mTERF"/>
    <property type="match status" value="1"/>
</dbReference>
<dbReference type="Gene3D" id="1.25.70.10">
    <property type="entry name" value="Transcription termination factor 3, mitochondrial"/>
    <property type="match status" value="1"/>
</dbReference>
<dbReference type="Gramene" id="EFJ35030">
    <property type="protein sequence ID" value="EFJ35030"/>
    <property type="gene ID" value="SELMODRAFT_165772"/>
</dbReference>
<evidence type="ECO:0000313" key="4">
    <source>
        <dbReference type="EMBL" id="EFJ35030.1"/>
    </source>
</evidence>
<dbReference type="FunCoup" id="D8QXD3">
    <property type="interactions" value="954"/>
</dbReference>
<dbReference type="GO" id="GO:0006353">
    <property type="term" value="P:DNA-templated transcription termination"/>
    <property type="evidence" value="ECO:0007669"/>
    <property type="project" value="UniProtKB-KW"/>
</dbReference>
<keyword evidence="5" id="KW-1185">Reference proteome</keyword>
<organism evidence="5">
    <name type="scientific">Selaginella moellendorffii</name>
    <name type="common">Spikemoss</name>
    <dbReference type="NCBI Taxonomy" id="88036"/>
    <lineage>
        <taxon>Eukaryota</taxon>
        <taxon>Viridiplantae</taxon>
        <taxon>Streptophyta</taxon>
        <taxon>Embryophyta</taxon>
        <taxon>Tracheophyta</taxon>
        <taxon>Lycopodiopsida</taxon>
        <taxon>Selaginellales</taxon>
        <taxon>Selaginellaceae</taxon>
        <taxon>Selaginella</taxon>
    </lineage>
</organism>
<dbReference type="PANTHER" id="PTHR13068">
    <property type="entry name" value="CGI-12 PROTEIN-RELATED"/>
    <property type="match status" value="1"/>
</dbReference>
<dbReference type="Proteomes" id="UP000001514">
    <property type="component" value="Unassembled WGS sequence"/>
</dbReference>
<dbReference type="GO" id="GO:0009507">
    <property type="term" value="C:chloroplast"/>
    <property type="evidence" value="ECO:0000318"/>
    <property type="project" value="GO_Central"/>
</dbReference>
<dbReference type="GO" id="GO:0003676">
    <property type="term" value="F:nucleic acid binding"/>
    <property type="evidence" value="ECO:0007669"/>
    <property type="project" value="InterPro"/>
</dbReference>
<dbReference type="InParanoid" id="D8QXD3"/>
<dbReference type="PANTHER" id="PTHR13068:SF98">
    <property type="entry name" value="TRANSCRIPTION TERMINATION FACTOR MTERF2, CHLOROPLASTIC"/>
    <property type="match status" value="1"/>
</dbReference>
<keyword evidence="2" id="KW-0805">Transcription regulation</keyword>
<dbReference type="SMART" id="SM00733">
    <property type="entry name" value="Mterf"/>
    <property type="match status" value="8"/>
</dbReference>
<evidence type="ECO:0000256" key="3">
    <source>
        <dbReference type="ARBA" id="ARBA00022946"/>
    </source>
</evidence>
<accession>D8QXD3</accession>
<dbReference type="OMA" id="MLLRYNI"/>
<dbReference type="HOGENOM" id="CLU_030919_0_0_1"/>
<keyword evidence="2" id="KW-0804">Transcription</keyword>
<evidence type="ECO:0000256" key="2">
    <source>
        <dbReference type="ARBA" id="ARBA00022472"/>
    </source>
</evidence>
<dbReference type="EMBL" id="GL377568">
    <property type="protein sequence ID" value="EFJ35030.1"/>
    <property type="molecule type" value="Genomic_DNA"/>
</dbReference>